<dbReference type="InterPro" id="IPR001750">
    <property type="entry name" value="ND/Mrp_TM"/>
</dbReference>
<feature type="transmembrane region" description="Helical" evidence="6">
    <location>
        <begin position="486"/>
        <end position="510"/>
    </location>
</feature>
<feature type="transmembrane region" description="Helical" evidence="6">
    <location>
        <begin position="347"/>
        <end position="369"/>
    </location>
</feature>
<dbReference type="PRINTS" id="PR01435">
    <property type="entry name" value="NPOXDRDTASE5"/>
</dbReference>
<dbReference type="Gene3D" id="1.20.5.2700">
    <property type="match status" value="1"/>
</dbReference>
<comment type="subcellular location">
    <subcellularLocation>
        <location evidence="1">Endomembrane system</location>
        <topology evidence="1">Multi-pass membrane protein</topology>
    </subcellularLocation>
    <subcellularLocation>
        <location evidence="5">Membrane</location>
        <topology evidence="5">Multi-pass membrane protein</topology>
    </subcellularLocation>
</comment>
<dbReference type="GO" id="GO:0003954">
    <property type="term" value="F:NADH dehydrogenase activity"/>
    <property type="evidence" value="ECO:0007669"/>
    <property type="project" value="TreeGrafter"/>
</dbReference>
<dbReference type="GO" id="GO:0012505">
    <property type="term" value="C:endomembrane system"/>
    <property type="evidence" value="ECO:0007669"/>
    <property type="project" value="UniProtKB-SubCell"/>
</dbReference>
<accession>A0A930VCN8</accession>
<protein>
    <submittedName>
        <fullName evidence="9">NADH-quinone oxidoreductase subunit L</fullName>
    </submittedName>
</protein>
<feature type="transmembrane region" description="Helical" evidence="6">
    <location>
        <begin position="310"/>
        <end position="327"/>
    </location>
</feature>
<name>A0A930VCN8_9ACTN</name>
<dbReference type="GO" id="GO:0015990">
    <property type="term" value="P:electron transport coupled proton transport"/>
    <property type="evidence" value="ECO:0007669"/>
    <property type="project" value="TreeGrafter"/>
</dbReference>
<evidence type="ECO:0000256" key="2">
    <source>
        <dbReference type="ARBA" id="ARBA00022692"/>
    </source>
</evidence>
<dbReference type="Pfam" id="PF00361">
    <property type="entry name" value="Proton_antipo_M"/>
    <property type="match status" value="1"/>
</dbReference>
<dbReference type="NCBIfam" id="NF005141">
    <property type="entry name" value="PRK06590.1"/>
    <property type="match status" value="1"/>
</dbReference>
<dbReference type="PANTHER" id="PTHR42829:SF2">
    <property type="entry name" value="NADH-UBIQUINONE OXIDOREDUCTASE CHAIN 5"/>
    <property type="match status" value="1"/>
</dbReference>
<proteinExistence type="predicted"/>
<feature type="transmembrane region" description="Helical" evidence="6">
    <location>
        <begin position="150"/>
        <end position="177"/>
    </location>
</feature>
<dbReference type="EMBL" id="JADKPN010000001">
    <property type="protein sequence ID" value="MBF4762548.1"/>
    <property type="molecule type" value="Genomic_DNA"/>
</dbReference>
<feature type="transmembrane region" description="Helical" evidence="6">
    <location>
        <begin position="404"/>
        <end position="423"/>
    </location>
</feature>
<feature type="transmembrane region" description="Helical" evidence="6">
    <location>
        <begin position="530"/>
        <end position="552"/>
    </location>
</feature>
<dbReference type="InterPro" id="IPR018393">
    <property type="entry name" value="NADHpl_OxRdtase_5_subgr"/>
</dbReference>
<dbReference type="InterPro" id="IPR003945">
    <property type="entry name" value="NU5C-like"/>
</dbReference>
<evidence type="ECO:0000259" key="7">
    <source>
        <dbReference type="Pfam" id="PF00361"/>
    </source>
</evidence>
<evidence type="ECO:0000256" key="6">
    <source>
        <dbReference type="SAM" id="Phobius"/>
    </source>
</evidence>
<keyword evidence="10" id="KW-1185">Reference proteome</keyword>
<evidence type="ECO:0000256" key="1">
    <source>
        <dbReference type="ARBA" id="ARBA00004127"/>
    </source>
</evidence>
<dbReference type="GO" id="GO:0008137">
    <property type="term" value="F:NADH dehydrogenase (ubiquinone) activity"/>
    <property type="evidence" value="ECO:0007669"/>
    <property type="project" value="InterPro"/>
</dbReference>
<dbReference type="PANTHER" id="PTHR42829">
    <property type="entry name" value="NADH-UBIQUINONE OXIDOREDUCTASE CHAIN 5"/>
    <property type="match status" value="1"/>
</dbReference>
<dbReference type="InterPro" id="IPR001516">
    <property type="entry name" value="Proton_antipo_N"/>
</dbReference>
<evidence type="ECO:0000313" key="10">
    <source>
        <dbReference type="Proteomes" id="UP000640489"/>
    </source>
</evidence>
<dbReference type="PRINTS" id="PR01434">
    <property type="entry name" value="NADHDHGNASE5"/>
</dbReference>
<comment type="caution">
    <text evidence="9">The sequence shown here is derived from an EMBL/GenBank/DDBJ whole genome shotgun (WGS) entry which is preliminary data.</text>
</comment>
<dbReference type="GO" id="GO:0016020">
    <property type="term" value="C:membrane"/>
    <property type="evidence" value="ECO:0007669"/>
    <property type="project" value="UniProtKB-SubCell"/>
</dbReference>
<dbReference type="AlphaFoldDB" id="A0A930VCN8"/>
<evidence type="ECO:0000256" key="3">
    <source>
        <dbReference type="ARBA" id="ARBA00022989"/>
    </source>
</evidence>
<evidence type="ECO:0000256" key="5">
    <source>
        <dbReference type="RuleBase" id="RU000320"/>
    </source>
</evidence>
<keyword evidence="4 6" id="KW-0472">Membrane</keyword>
<keyword evidence="3 6" id="KW-1133">Transmembrane helix</keyword>
<feature type="transmembrane region" description="Helical" evidence="6">
    <location>
        <begin position="278"/>
        <end position="298"/>
    </location>
</feature>
<feature type="transmembrane region" description="Helical" evidence="6">
    <location>
        <begin position="246"/>
        <end position="266"/>
    </location>
</feature>
<dbReference type="RefSeq" id="WP_194705643.1">
    <property type="nucleotide sequence ID" value="NZ_JADKPN010000001.1"/>
</dbReference>
<evidence type="ECO:0000256" key="4">
    <source>
        <dbReference type="ARBA" id="ARBA00023136"/>
    </source>
</evidence>
<feature type="domain" description="NADH-Ubiquinone oxidoreductase (complex I) chain 5 N-terminal" evidence="8">
    <location>
        <begin position="101"/>
        <end position="151"/>
    </location>
</feature>
<evidence type="ECO:0000313" key="9">
    <source>
        <dbReference type="EMBL" id="MBF4762548.1"/>
    </source>
</evidence>
<feature type="domain" description="NADH:quinone oxidoreductase/Mrp antiporter transmembrane" evidence="7">
    <location>
        <begin position="167"/>
        <end position="456"/>
    </location>
</feature>
<dbReference type="Proteomes" id="UP000640489">
    <property type="component" value="Unassembled WGS sequence"/>
</dbReference>
<dbReference type="GO" id="GO:0042773">
    <property type="term" value="P:ATP synthesis coupled electron transport"/>
    <property type="evidence" value="ECO:0007669"/>
    <property type="project" value="InterPro"/>
</dbReference>
<sequence>MFPQLLPQLFAGHEGGAIPVVDPSSADGAFGLLWLVVALPALGALVLLAVAPFTRGAVDKWGHLLGALLPVGSFLVSLLLFLQLLGRDEGDRQVSQHLWNWFEVGGLKVGFDLLYDPLSALFLLLITGVGSLIHIYSIGYMEHDARRRRFFGYLNLFVAAMLMLVLSGNFLGLFLGWEGVGLASYLLIGFWQHKHSAAAAAKKAFIVNRVGDIGLSLGVALMFATFGSTDFSVISENAAGASETTLTVLGLLLLLAACGKSAQVPLQSWLLDAMEGPTPVSALIHAATMVTAGVYLIVRSNFIFELAPHAQTVVVIVAVVTLLWGAIIGCAKDDIKKALAGSTMSQIGYMMLGAGLGVAGYAFAIFHLLTHGFFKANMFLGAGSVMHGMDDDVDMRHYGALDKAMPVTFLTFAMGYLAIIGFPGFSGFWSKDKIIETALADNWVVGVLAILGAGITAFYMTRLMLMTFFTEKRWEKGVHPHESPQVMTVPLIVLAALSVLGGVMLLGDWIVDFLAPVTGTAAHEEPPIPAIAVTLIVVAVVAAGVATAWFLVGKRDVPRTAPTDVSFATRAARQDLYGDAINDTLVVLPGGALVRSLTSIDKVGVDGVVEGGSAGIGGLGLILRRAQNGYVRSYALSLLGGALLVVLALLAVNLS</sequence>
<feature type="transmembrane region" description="Helical" evidence="6">
    <location>
        <begin position="118"/>
        <end position="138"/>
    </location>
</feature>
<feature type="transmembrane region" description="Helical" evidence="6">
    <location>
        <begin position="65"/>
        <end position="85"/>
    </location>
</feature>
<evidence type="ECO:0000259" key="8">
    <source>
        <dbReference type="Pfam" id="PF00662"/>
    </source>
</evidence>
<feature type="transmembrane region" description="Helical" evidence="6">
    <location>
        <begin position="634"/>
        <end position="654"/>
    </location>
</feature>
<reference evidence="9" key="1">
    <citation type="submission" date="2020-11" db="EMBL/GenBank/DDBJ databases">
        <title>Nocardioides sp. nov., isolated from Soil of Cynanchum wilfordii Hemsley rhizosphere.</title>
        <authorList>
            <person name="Lee J.-S."/>
            <person name="Suh M.K."/>
            <person name="Kim J.-S."/>
        </authorList>
    </citation>
    <scope>NUCLEOTIDE SEQUENCE</scope>
    <source>
        <strain evidence="9">KCTC 19275</strain>
    </source>
</reference>
<keyword evidence="2 5" id="KW-0812">Transmembrane</keyword>
<dbReference type="Pfam" id="PF00662">
    <property type="entry name" value="Proton_antipo_N"/>
    <property type="match status" value="1"/>
</dbReference>
<organism evidence="9 10">
    <name type="scientific">Nocardioides islandensis</name>
    <dbReference type="NCBI Taxonomy" id="433663"/>
    <lineage>
        <taxon>Bacteria</taxon>
        <taxon>Bacillati</taxon>
        <taxon>Actinomycetota</taxon>
        <taxon>Actinomycetes</taxon>
        <taxon>Propionibacteriales</taxon>
        <taxon>Nocardioidaceae</taxon>
        <taxon>Nocardioides</taxon>
    </lineage>
</organism>
<feature type="transmembrane region" description="Helical" evidence="6">
    <location>
        <begin position="32"/>
        <end position="53"/>
    </location>
</feature>
<feature type="transmembrane region" description="Helical" evidence="6">
    <location>
        <begin position="213"/>
        <end position="234"/>
    </location>
</feature>
<gene>
    <name evidence="9" type="primary">nuoL</name>
    <name evidence="9" type="ORF">ISU07_05375</name>
</gene>
<dbReference type="NCBIfam" id="TIGR01974">
    <property type="entry name" value="NDH_I_L"/>
    <property type="match status" value="1"/>
</dbReference>
<feature type="transmembrane region" description="Helical" evidence="6">
    <location>
        <begin position="443"/>
        <end position="465"/>
    </location>
</feature>